<dbReference type="Pfam" id="PF00550">
    <property type="entry name" value="PP-binding"/>
    <property type="match status" value="2"/>
</dbReference>
<dbReference type="GO" id="GO:0008610">
    <property type="term" value="P:lipid biosynthetic process"/>
    <property type="evidence" value="ECO:0007669"/>
    <property type="project" value="UniProtKB-ARBA"/>
</dbReference>
<dbReference type="Gene3D" id="1.10.1200.10">
    <property type="entry name" value="ACP-like"/>
    <property type="match status" value="1"/>
</dbReference>
<dbReference type="Gene3D" id="3.40.50.980">
    <property type="match status" value="4"/>
</dbReference>
<dbReference type="Pfam" id="PF00668">
    <property type="entry name" value="Condensation"/>
    <property type="match status" value="2"/>
</dbReference>
<dbReference type="Pfam" id="PF13193">
    <property type="entry name" value="AMP-binding_C"/>
    <property type="match status" value="2"/>
</dbReference>
<dbReference type="GO" id="GO:0017000">
    <property type="term" value="P:antibiotic biosynthetic process"/>
    <property type="evidence" value="ECO:0007669"/>
    <property type="project" value="UniProtKB-ARBA"/>
</dbReference>
<dbReference type="GO" id="GO:0031177">
    <property type="term" value="F:phosphopantetheine binding"/>
    <property type="evidence" value="ECO:0007669"/>
    <property type="project" value="InterPro"/>
</dbReference>
<gene>
    <name evidence="6" type="ORF">C7C46_04680</name>
</gene>
<dbReference type="GO" id="GO:0043041">
    <property type="term" value="P:amino acid activation for nonribosomal peptide biosynthetic process"/>
    <property type="evidence" value="ECO:0007669"/>
    <property type="project" value="TreeGrafter"/>
</dbReference>
<evidence type="ECO:0000259" key="5">
    <source>
        <dbReference type="PROSITE" id="PS50075"/>
    </source>
</evidence>
<dbReference type="PROSITE" id="PS00012">
    <property type="entry name" value="PHOSPHOPANTETHEINE"/>
    <property type="match status" value="1"/>
</dbReference>
<dbReference type="FunFam" id="3.40.50.980:FF:000001">
    <property type="entry name" value="Non-ribosomal peptide synthetase"/>
    <property type="match status" value="2"/>
</dbReference>
<dbReference type="Proteomes" id="UP000248039">
    <property type="component" value="Unassembled WGS sequence"/>
</dbReference>
<sequence length="1836" mass="196750">FFVNTLVLRTDLSGTPSFAAAVDRVREVALRAYEHQDLPFERLVEELAPERDLSRNPLFQVMFALNSPGELGFGGAGLRATALELPWHSAKFDLTLHLTERPDGSLLGQLEYATALFEPATIALLAEQFGALLAAVARDPHAPVTGALLLGESERAQLAAWNATERRYPEGEVLHELVRAQALRTPEAAAVRFEGEQLSYRELLARAERLASRLRAAGVGPERVVAVCLHRSLELPTALLAVLLAGGAYLPLDPGYPAERLAHMLADSAAPVLLTSSDLAGGLPEHRAGVILTDRQDDSVVDPFRPVAVDPLHPAYVIYTSGSTGRPKGVVVPHQGIVNRLRWMQEAYGLTAEDRVLQKTPFSFDVSVWELFWPLLTGATLVVARPDGHRDPGYLAATMVAERISTAHFVPSMLRVFLAELRDRTELDPLRRVVCSGEALPDDLAEAFLSHPATGHAELHNLYGPTEASVDVTAAACRPGERVTIGRPVSNTRIHVLDGDLGPLPVRAPGQLCLAGVQLARGYLGRPALTAERFVPDPDPRHPGSRLYLTGDLAHLNPDATVSYRGRADHQVKLNGHRIELGEIEAVLRSHPEVADAVVTLAGQPGAQRLTAHVVPAAPGAAPDPALLRRHLRAQLPEPMVPTGWTSLERIPLTANGKLDHRALPTAEAPVRSSGASPRTPLEQLVAEAWAEALETERVGVHDSFFELGGDSIRAIRTVGRLRRQGLDLSVQDLFRYRTVAELAAAVAPRGAGEQPASPAPFELLGAGDRALLPPGLTDAYPLSQVQAGMAFEMLAGAERGSYLNTLGYPIEDDAAFSAEALRAAAALLAERHEILRTSVDLTGYREPLQLVHRTARIELTHLDLRELSAADRQRALAAAAEREQFTPFDLSRPALLRLGAWQLDDRRWQLVISYAHTILDGWSQNSLVPELLGYYRAIRDGRDPAPAAPPAARFADAIALERRSLAGQADREFWRERVARHPVLRVPEGWSAKGRRAAGEPVAHQMAKVAFHDLLPGLRAVAAEAGVPVKSVLFAAHLTVLGLISGRTRGTTAFTTGLVCNARPEAVDGDQVRGMFLNTVPFSLELTAASWPELARAVFAEEIALWPHRHFPLPAMQHAWGQGRPLVEVFFNYTDMHVLGEADLDSAAVEDRTPNEFGLSVSTVPGVLVLEAASDRIGAAELDLLARCYREVLAGLVADPQGDPRRCTLPAADRRALLTRRQPPALDRSGRDVLELFAEQAARTPDRPALVCAGAELSYRQLDERAGELAALLEAAGVRAGAVVGLFLHRGTDLPAAMLAVLSLGAAYLPIDPELPEDRIGYLLADTGAAVVLTQQALTARLAALPVPPKQLLAVDGASAPGASAPASGGLAPRAVDPDALAYVIYTSGSTGRPKGVMVTRRGLADFLTGMQELLQVPAGAKVAALTTASFDPSVLELYLPLLVGATAVLADTEQARDPQRMAALLTASAPAVVQATPVTLRMLLDAGWQPGQGQLLLSGGEKLAAELAVRLTAQGAVLRDLYGPTETTVWATVTRVAEDGTPAQCAALPGTRLLVLDHRLEPVPDGVVGEIHLGGAGEARGYHGRPALTAAAFLPDPHQAGGRLYRTGDLGRFGAGGRLELLGRADHQVKIRGHRIEPGEIEAVLLADLRVRTAVVHPVDLGTGGVELVAYLVPAPGRSAPGAEELREALARTLPDYMVPAAFVALAELPLTPTGKIDRRALPVPERLDGEREFVAPRTESEQLVAAAWREVLGLERIGVHQSFFDLGGHSLLATRISLRLRETAGRDVPVRALFDQTTIAALAAALPDYPPYRPAEAVPLLAGRRRRGPGAAR</sequence>
<dbReference type="InterPro" id="IPR029058">
    <property type="entry name" value="AB_hydrolase_fold"/>
</dbReference>
<dbReference type="SMART" id="SM00823">
    <property type="entry name" value="PKS_PP"/>
    <property type="match status" value="2"/>
</dbReference>
<feature type="non-terminal residue" evidence="6">
    <location>
        <position position="1"/>
    </location>
</feature>
<dbReference type="CDD" id="cd17646">
    <property type="entry name" value="A_NRPS_AB3403-like"/>
    <property type="match status" value="1"/>
</dbReference>
<dbReference type="FunFam" id="3.30.300.30:FF:000010">
    <property type="entry name" value="Enterobactin synthetase component F"/>
    <property type="match status" value="1"/>
</dbReference>
<evidence type="ECO:0000256" key="1">
    <source>
        <dbReference type="ARBA" id="ARBA00001957"/>
    </source>
</evidence>
<accession>A0A2V4NLZ7</accession>
<dbReference type="SUPFAM" id="SSF47336">
    <property type="entry name" value="ACP-like"/>
    <property type="match status" value="2"/>
</dbReference>
<dbReference type="InterPro" id="IPR045851">
    <property type="entry name" value="AMP-bd_C_sf"/>
</dbReference>
<dbReference type="InterPro" id="IPR001242">
    <property type="entry name" value="Condensation_dom"/>
</dbReference>
<dbReference type="GO" id="GO:0044550">
    <property type="term" value="P:secondary metabolite biosynthetic process"/>
    <property type="evidence" value="ECO:0007669"/>
    <property type="project" value="UniProtKB-ARBA"/>
</dbReference>
<dbReference type="Gene3D" id="3.30.559.30">
    <property type="entry name" value="Nonribosomal peptide synthetase, condensation domain"/>
    <property type="match status" value="2"/>
</dbReference>
<dbReference type="RefSeq" id="WP_110665980.1">
    <property type="nucleotide sequence ID" value="NZ_PYBW01000014.1"/>
</dbReference>
<dbReference type="PANTHER" id="PTHR45527">
    <property type="entry name" value="NONRIBOSOMAL PEPTIDE SYNTHETASE"/>
    <property type="match status" value="1"/>
</dbReference>
<dbReference type="FunFam" id="3.40.50.12780:FF:000012">
    <property type="entry name" value="Non-ribosomal peptide synthetase"/>
    <property type="match status" value="1"/>
</dbReference>
<dbReference type="InterPro" id="IPR023213">
    <property type="entry name" value="CAT-like_dom_sf"/>
</dbReference>
<dbReference type="PROSITE" id="PS00455">
    <property type="entry name" value="AMP_BINDING"/>
    <property type="match status" value="2"/>
</dbReference>
<dbReference type="InterPro" id="IPR009081">
    <property type="entry name" value="PP-bd_ACP"/>
</dbReference>
<dbReference type="Pfam" id="PF00501">
    <property type="entry name" value="AMP-binding"/>
    <property type="match status" value="2"/>
</dbReference>
<dbReference type="Gene3D" id="3.30.559.10">
    <property type="entry name" value="Chloramphenicol acetyltransferase-like domain"/>
    <property type="match status" value="2"/>
</dbReference>
<comment type="caution">
    <text evidence="6">The sequence shown here is derived from an EMBL/GenBank/DDBJ whole genome shotgun (WGS) entry which is preliminary data.</text>
</comment>
<dbReference type="InterPro" id="IPR010071">
    <property type="entry name" value="AA_adenyl_dom"/>
</dbReference>
<keyword evidence="7" id="KW-1185">Reference proteome</keyword>
<dbReference type="Gene3D" id="2.30.38.10">
    <property type="entry name" value="Luciferase, Domain 3"/>
    <property type="match status" value="2"/>
</dbReference>
<evidence type="ECO:0000256" key="2">
    <source>
        <dbReference type="ARBA" id="ARBA00006432"/>
    </source>
</evidence>
<dbReference type="NCBIfam" id="TIGR01733">
    <property type="entry name" value="AA-adenyl-dom"/>
    <property type="match status" value="2"/>
</dbReference>
<dbReference type="InterPro" id="IPR000873">
    <property type="entry name" value="AMP-dep_synth/lig_dom"/>
</dbReference>
<dbReference type="FunFam" id="1.10.1200.10:FF:000005">
    <property type="entry name" value="Nonribosomal peptide synthetase 1"/>
    <property type="match status" value="2"/>
</dbReference>
<dbReference type="FunFam" id="3.40.50.980:FF:000002">
    <property type="entry name" value="Enterobactin synthetase component F"/>
    <property type="match status" value="1"/>
</dbReference>
<keyword evidence="4" id="KW-0597">Phosphoprotein</keyword>
<dbReference type="SUPFAM" id="SSF56801">
    <property type="entry name" value="Acetyl-CoA synthetase-like"/>
    <property type="match status" value="2"/>
</dbReference>
<comment type="cofactor">
    <cofactor evidence="1">
        <name>pantetheine 4'-phosphate</name>
        <dbReference type="ChEBI" id="CHEBI:47942"/>
    </cofactor>
</comment>
<dbReference type="PANTHER" id="PTHR45527:SF1">
    <property type="entry name" value="FATTY ACID SYNTHASE"/>
    <property type="match status" value="1"/>
</dbReference>
<dbReference type="InterPro" id="IPR025110">
    <property type="entry name" value="AMP-bd_C"/>
</dbReference>
<protein>
    <submittedName>
        <fullName evidence="6">Non-ribosomal peptide synthetase</fullName>
    </submittedName>
</protein>
<dbReference type="SUPFAM" id="SSF52777">
    <property type="entry name" value="CoA-dependent acyltransferases"/>
    <property type="match status" value="3"/>
</dbReference>
<keyword evidence="3" id="KW-0596">Phosphopantetheine</keyword>
<dbReference type="GO" id="GO:0005737">
    <property type="term" value="C:cytoplasm"/>
    <property type="evidence" value="ECO:0007669"/>
    <property type="project" value="TreeGrafter"/>
</dbReference>
<feature type="domain" description="Carrier" evidence="5">
    <location>
        <begin position="677"/>
        <end position="751"/>
    </location>
</feature>
<organism evidence="6 7">
    <name type="scientific">Streptomyces tateyamensis</name>
    <dbReference type="NCBI Taxonomy" id="565073"/>
    <lineage>
        <taxon>Bacteria</taxon>
        <taxon>Bacillati</taxon>
        <taxon>Actinomycetota</taxon>
        <taxon>Actinomycetes</taxon>
        <taxon>Kitasatosporales</taxon>
        <taxon>Streptomycetaceae</taxon>
        <taxon>Streptomyces</taxon>
    </lineage>
</organism>
<dbReference type="Gene3D" id="3.40.50.1820">
    <property type="entry name" value="alpha/beta hydrolase"/>
    <property type="match status" value="1"/>
</dbReference>
<reference evidence="6 7" key="1">
    <citation type="submission" date="2018-03" db="EMBL/GenBank/DDBJ databases">
        <title>Bioinformatic expansion and discovery of thiopeptide antibiotics.</title>
        <authorList>
            <person name="Schwalen C.J."/>
            <person name="Hudson G.A."/>
            <person name="Mitchell D.A."/>
        </authorList>
    </citation>
    <scope>NUCLEOTIDE SEQUENCE [LARGE SCALE GENOMIC DNA]</scope>
    <source>
        <strain evidence="6 7">ATCC 21389</strain>
    </source>
</reference>
<dbReference type="InterPro" id="IPR006162">
    <property type="entry name" value="Ppantetheine_attach_site"/>
</dbReference>
<dbReference type="InterPro" id="IPR020806">
    <property type="entry name" value="PKS_PP-bd"/>
</dbReference>
<dbReference type="NCBIfam" id="NF003417">
    <property type="entry name" value="PRK04813.1"/>
    <property type="match status" value="2"/>
</dbReference>
<dbReference type="InterPro" id="IPR036736">
    <property type="entry name" value="ACP-like_sf"/>
</dbReference>
<dbReference type="PROSITE" id="PS50075">
    <property type="entry name" value="CARRIER"/>
    <property type="match status" value="2"/>
</dbReference>
<evidence type="ECO:0000256" key="4">
    <source>
        <dbReference type="ARBA" id="ARBA00022553"/>
    </source>
</evidence>
<evidence type="ECO:0000313" key="7">
    <source>
        <dbReference type="Proteomes" id="UP000248039"/>
    </source>
</evidence>
<dbReference type="Gene3D" id="3.30.300.30">
    <property type="match status" value="2"/>
</dbReference>
<name>A0A2V4NLZ7_9ACTN</name>
<dbReference type="GO" id="GO:0003824">
    <property type="term" value="F:catalytic activity"/>
    <property type="evidence" value="ECO:0007669"/>
    <property type="project" value="InterPro"/>
</dbReference>
<dbReference type="OrthoDB" id="2472181at2"/>
<proteinExistence type="inferred from homology"/>
<comment type="similarity">
    <text evidence="2">Belongs to the ATP-dependent AMP-binding enzyme family.</text>
</comment>
<evidence type="ECO:0000256" key="3">
    <source>
        <dbReference type="ARBA" id="ARBA00022450"/>
    </source>
</evidence>
<evidence type="ECO:0000313" key="6">
    <source>
        <dbReference type="EMBL" id="PYC87469.1"/>
    </source>
</evidence>
<dbReference type="EMBL" id="PYBW01000014">
    <property type="protein sequence ID" value="PYC87469.1"/>
    <property type="molecule type" value="Genomic_DNA"/>
</dbReference>
<feature type="domain" description="Carrier" evidence="5">
    <location>
        <begin position="1738"/>
        <end position="1813"/>
    </location>
</feature>
<dbReference type="InterPro" id="IPR020845">
    <property type="entry name" value="AMP-binding_CS"/>
</dbReference>